<dbReference type="OrthoDB" id="10660096at2759"/>
<sequence length="170" mass="18689">MRKRYGSKLLAIEPTRPPQNLGNNPIKSFSNVQLSKALKFFYCEAVNFTDITIDTNTAGALNSLNVWDRTNNLVGFAISNSMFSNTTNCAKNGGEIKQLFKGKTNYTLHDPSPNAHQVLSQVREGGVLPSLDGENVPAWVKDVAAQCLQLNEYDRPSAIELSFILKSLGP</sequence>
<reference evidence="1 2" key="1">
    <citation type="journal article" date="2014" name="Genome Biol. Evol.">
        <title>The secreted proteins of Achlya hypogyna and Thraustotheca clavata identify the ancestral oomycete secretome and reveal gene acquisitions by horizontal gene transfer.</title>
        <authorList>
            <person name="Misner I."/>
            <person name="Blouin N."/>
            <person name="Leonard G."/>
            <person name="Richards T.A."/>
            <person name="Lane C.E."/>
        </authorList>
    </citation>
    <scope>NUCLEOTIDE SEQUENCE [LARGE SCALE GENOMIC DNA]</scope>
    <source>
        <strain evidence="1 2">ATCC 34112</strain>
    </source>
</reference>
<accession>A0A1W0A0W3</accession>
<protein>
    <recommendedName>
        <fullName evidence="3">Serine-threonine/tyrosine-protein kinase catalytic domain-containing protein</fullName>
    </recommendedName>
</protein>
<evidence type="ECO:0000313" key="1">
    <source>
        <dbReference type="EMBL" id="OQS03923.1"/>
    </source>
</evidence>
<organism evidence="1 2">
    <name type="scientific">Thraustotheca clavata</name>
    <dbReference type="NCBI Taxonomy" id="74557"/>
    <lineage>
        <taxon>Eukaryota</taxon>
        <taxon>Sar</taxon>
        <taxon>Stramenopiles</taxon>
        <taxon>Oomycota</taxon>
        <taxon>Saprolegniomycetes</taxon>
        <taxon>Saprolegniales</taxon>
        <taxon>Achlyaceae</taxon>
        <taxon>Thraustotheca</taxon>
    </lineage>
</organism>
<comment type="caution">
    <text evidence="1">The sequence shown here is derived from an EMBL/GenBank/DDBJ whole genome shotgun (WGS) entry which is preliminary data.</text>
</comment>
<evidence type="ECO:0008006" key="3">
    <source>
        <dbReference type="Google" id="ProtNLM"/>
    </source>
</evidence>
<proteinExistence type="predicted"/>
<gene>
    <name evidence="1" type="ORF">THRCLA_21027</name>
</gene>
<dbReference type="Proteomes" id="UP000243217">
    <property type="component" value="Unassembled WGS sequence"/>
</dbReference>
<dbReference type="AlphaFoldDB" id="A0A1W0A0W3"/>
<name>A0A1W0A0W3_9STRA</name>
<keyword evidence="2" id="KW-1185">Reference proteome</keyword>
<evidence type="ECO:0000313" key="2">
    <source>
        <dbReference type="Proteomes" id="UP000243217"/>
    </source>
</evidence>
<dbReference type="EMBL" id="JNBS01000720">
    <property type="protein sequence ID" value="OQS03923.1"/>
    <property type="molecule type" value="Genomic_DNA"/>
</dbReference>